<dbReference type="Gene3D" id="1.10.10.10">
    <property type="entry name" value="Winged helix-like DNA-binding domain superfamily/Winged helix DNA-binding domain"/>
    <property type="match status" value="1"/>
</dbReference>
<dbReference type="SMART" id="SM00418">
    <property type="entry name" value="HTH_ARSR"/>
    <property type="match status" value="1"/>
</dbReference>
<accession>A0A7X0D4Z9</accession>
<evidence type="ECO:0000259" key="2">
    <source>
        <dbReference type="SMART" id="SM00418"/>
    </source>
</evidence>
<gene>
    <name evidence="3" type="ORF">HNR23_000674</name>
</gene>
<reference evidence="3 4" key="1">
    <citation type="submission" date="2020-08" db="EMBL/GenBank/DDBJ databases">
        <title>Sequencing the genomes of 1000 actinobacteria strains.</title>
        <authorList>
            <person name="Klenk H.-P."/>
        </authorList>
    </citation>
    <scope>NUCLEOTIDE SEQUENCE [LARGE SCALE GENOMIC DNA]</scope>
    <source>
        <strain evidence="3 4">DSM 46659</strain>
    </source>
</reference>
<evidence type="ECO:0000313" key="4">
    <source>
        <dbReference type="Proteomes" id="UP000546642"/>
    </source>
</evidence>
<name>A0A7X0D4Z9_9ACTN</name>
<dbReference type="InterPro" id="IPR036388">
    <property type="entry name" value="WH-like_DNA-bd_sf"/>
</dbReference>
<dbReference type="Proteomes" id="UP000546642">
    <property type="component" value="Unassembled WGS sequence"/>
</dbReference>
<comment type="caution">
    <text evidence="3">The sequence shown here is derived from an EMBL/GenBank/DDBJ whole genome shotgun (WGS) entry which is preliminary data.</text>
</comment>
<dbReference type="CDD" id="cd00090">
    <property type="entry name" value="HTH_ARSR"/>
    <property type="match status" value="1"/>
</dbReference>
<evidence type="ECO:0000313" key="3">
    <source>
        <dbReference type="EMBL" id="MBB6170614.1"/>
    </source>
</evidence>
<keyword evidence="4" id="KW-1185">Reference proteome</keyword>
<feature type="compositionally biased region" description="Low complexity" evidence="1">
    <location>
        <begin position="328"/>
        <end position="337"/>
    </location>
</feature>
<organism evidence="3 4">
    <name type="scientific">Nocardiopsis mwathae</name>
    <dbReference type="NCBI Taxonomy" id="1472723"/>
    <lineage>
        <taxon>Bacteria</taxon>
        <taxon>Bacillati</taxon>
        <taxon>Actinomycetota</taxon>
        <taxon>Actinomycetes</taxon>
        <taxon>Streptosporangiales</taxon>
        <taxon>Nocardiopsidaceae</taxon>
        <taxon>Nocardiopsis</taxon>
    </lineage>
</organism>
<dbReference type="InterPro" id="IPR011991">
    <property type="entry name" value="ArsR-like_HTH"/>
</dbReference>
<dbReference type="EMBL" id="JACHDS010000001">
    <property type="protein sequence ID" value="MBB6170614.1"/>
    <property type="molecule type" value="Genomic_DNA"/>
</dbReference>
<dbReference type="InterPro" id="IPR001845">
    <property type="entry name" value="HTH_ArsR_DNA-bd_dom"/>
</dbReference>
<dbReference type="SUPFAM" id="SSF46785">
    <property type="entry name" value="Winged helix' DNA-binding domain"/>
    <property type="match status" value="1"/>
</dbReference>
<feature type="domain" description="HTH arsR-type" evidence="2">
    <location>
        <begin position="255"/>
        <end position="322"/>
    </location>
</feature>
<sequence length="343" mass="37355">MLELSFSAADVARLRFAFSPLWEIVASIRVLKREEEHAIHRPWAARAKAGLKAAGVEFPLLSALVPASPQVIPGFVCPPPRAAAPELSVELAALRAQPPDQVRRTLDELPELSGPHLRELYEDPGTGLSRLAGEMQRYWDAALAPYWPRMLELLEGDVLHRSRRLAEGGVAALFGDLDDSLAWKDETLRAVTGHTPALQSLDGRGLLLSPSVFAWPRTYHIVDRDFLPTLRYPPRGVGTLWERRPLSAPRHLVPVIGRTRALILAELRAPMSGSALADRTGLTTGAISQHLSALRGAGLTRAHRHGRFVLHTRTRLGEALLNEPPQLGESGPAESAGGSDGDP</sequence>
<dbReference type="AlphaFoldDB" id="A0A7X0D4Z9"/>
<keyword evidence="3" id="KW-0238">DNA-binding</keyword>
<proteinExistence type="predicted"/>
<protein>
    <submittedName>
        <fullName evidence="3">DNA-binding transcriptional ArsR family regulator</fullName>
    </submittedName>
</protein>
<dbReference type="Pfam" id="PF01022">
    <property type="entry name" value="HTH_5"/>
    <property type="match status" value="1"/>
</dbReference>
<evidence type="ECO:0000256" key="1">
    <source>
        <dbReference type="SAM" id="MobiDB-lite"/>
    </source>
</evidence>
<dbReference type="RefSeq" id="WP_184073368.1">
    <property type="nucleotide sequence ID" value="NZ_JACHDS010000001.1"/>
</dbReference>
<dbReference type="GO" id="GO:0003677">
    <property type="term" value="F:DNA binding"/>
    <property type="evidence" value="ECO:0007669"/>
    <property type="project" value="UniProtKB-KW"/>
</dbReference>
<feature type="region of interest" description="Disordered" evidence="1">
    <location>
        <begin position="321"/>
        <end position="343"/>
    </location>
</feature>
<dbReference type="InterPro" id="IPR036390">
    <property type="entry name" value="WH_DNA-bd_sf"/>
</dbReference>
<dbReference type="GO" id="GO:0003700">
    <property type="term" value="F:DNA-binding transcription factor activity"/>
    <property type="evidence" value="ECO:0007669"/>
    <property type="project" value="InterPro"/>
</dbReference>